<accession>A0A7S3CW36</accession>
<dbReference type="AlphaFoldDB" id="A0A7S3CW36"/>
<reference evidence="1" key="1">
    <citation type="submission" date="2021-01" db="EMBL/GenBank/DDBJ databases">
        <authorList>
            <person name="Corre E."/>
            <person name="Pelletier E."/>
            <person name="Niang G."/>
            <person name="Scheremetjew M."/>
            <person name="Finn R."/>
            <person name="Kale V."/>
            <person name="Holt S."/>
            <person name="Cochrane G."/>
            <person name="Meng A."/>
            <person name="Brown T."/>
            <person name="Cohen L."/>
        </authorList>
    </citation>
    <scope>NUCLEOTIDE SEQUENCE</scope>
    <source>
        <strain evidence="1">NIES-2562</strain>
    </source>
</reference>
<organism evidence="1">
    <name type="scientific">Palpitomonas bilix</name>
    <dbReference type="NCBI Taxonomy" id="652834"/>
    <lineage>
        <taxon>Eukaryota</taxon>
        <taxon>Eukaryota incertae sedis</taxon>
    </lineage>
</organism>
<gene>
    <name evidence="1" type="ORF">PBIL07802_LOCUS1123</name>
</gene>
<proteinExistence type="predicted"/>
<name>A0A7S3CW36_9EUKA</name>
<protein>
    <submittedName>
        <fullName evidence="1">Uncharacterized protein</fullName>
    </submittedName>
</protein>
<evidence type="ECO:0000313" key="1">
    <source>
        <dbReference type="EMBL" id="CAE0238980.1"/>
    </source>
</evidence>
<dbReference type="EMBL" id="HBIB01001640">
    <property type="protein sequence ID" value="CAE0238980.1"/>
    <property type="molecule type" value="Transcribed_RNA"/>
</dbReference>
<sequence>MNITGKHHVAFPRMWQGTSFPFSVPRPLSSLESCTPTVESGGQERISHTAYDWHVLPDCPIPSSVFENRNLYISPQLFLHIREAFDATTDVWRSHCLVKGADPSFDHHQVFYPTQLNSDWRGTRREPDFQDGPFSVFTHSRPVFFSGAGEYKSSNTAKGWFPDNVVSQWVHSDTSSPANNRDNKDIWYGSELMNTRPVFYMIIVPSHDRTRDPIVDAYNQPSLLYVLHDAPNKQLIWDQPKQKWEIGDVPPNWNIKEGVVAAEFHLPVHKAFSFLEPMFASLQSSSAPGFPRPSAFDDARDKYDPPHSIPSALVQSPSVCLCSPRDFMRSLTLPAPSDRHHLSHDYPTIWDFSHDLMLSLFQVVPNGKYKQPTASCIETLINTFVQYSERETTNMFPTDTSALRDNLQTKAAPLIAFFSQKENVKYAWAFGKRKKDNAPNKAPVHLFLGMFFRSLMYLDHSTKGKESGMSSHMGMLSTVNDTTQQKTFRETVEDKQIFIVLFDAFTRSAPTTITTFNGPTLSLYDDKNKSPLFNPQKGTYGYLNNPAIHNIKNIPISTSWKTIMRLWTHRKRHPLCRSLLPFTEEDEKELSLARHTQASWKDIQTVPILREDVDTSLIMSHLNELIDAGKLTFENKEPISFNTNAMYPSCLTSTEGEPSVFCLSEETYKECLAELKDLNRLQEWKKENMNDTKFIPTLRKVCERIDREVKHSCEYFKNNLFHWHIGDLVSFECAWVSQEDPMLGKRYFPVHRKRVIDAHNVPVMIQKCFQTSNASFQWVS</sequence>